<proteinExistence type="predicted"/>
<dbReference type="SUPFAM" id="SSF55961">
    <property type="entry name" value="Bet v1-like"/>
    <property type="match status" value="1"/>
</dbReference>
<dbReference type="InterPro" id="IPR015075">
    <property type="entry name" value="AtaL"/>
</dbReference>
<dbReference type="Gene3D" id="3.30.530.20">
    <property type="match status" value="1"/>
</dbReference>
<comment type="caution">
    <text evidence="1">The sequence shown here is derived from an EMBL/GenBank/DDBJ whole genome shotgun (WGS) entry which is preliminary data.</text>
</comment>
<dbReference type="Pfam" id="PF08982">
    <property type="entry name" value="AtaL"/>
    <property type="match status" value="1"/>
</dbReference>
<dbReference type="InterPro" id="IPR023393">
    <property type="entry name" value="START-like_dom_sf"/>
</dbReference>
<gene>
    <name evidence="1" type="ORF">Q3982_08770</name>
</gene>
<accession>A0AA43RL15</accession>
<dbReference type="EMBL" id="JAUMVS010000292">
    <property type="protein sequence ID" value="MDO4842751.1"/>
    <property type="molecule type" value="Genomic_DNA"/>
</dbReference>
<dbReference type="Proteomes" id="UP001168575">
    <property type="component" value="Unassembled WGS sequence"/>
</dbReference>
<name>A0AA43RL15_9ACTN</name>
<evidence type="ECO:0000313" key="1">
    <source>
        <dbReference type="EMBL" id="MDO4842751.1"/>
    </source>
</evidence>
<protein>
    <submittedName>
        <fullName evidence="1">DUF1857 family protein</fullName>
    </submittedName>
</protein>
<sequence>DHPQAQILAREQVWKGLLRWVQEPTLFIPHLEKCDVTELMGTYHRSLDYGKFSFQDKVTCTHMEKIVFDIPAQGDMPSTSLVVTLEEPFNQRLFVRFIYENTVSDEGPEAKYNGFLKSAWEAADVDIIRLIHEMAATGQLEDVAP</sequence>
<feature type="non-terminal residue" evidence="1">
    <location>
        <position position="1"/>
    </location>
</feature>
<keyword evidence="2" id="KW-1185">Reference proteome</keyword>
<organism evidence="1 2">
    <name type="scientific">Phoenicibacter congonensis</name>
    <dbReference type="NCBI Taxonomy" id="1944646"/>
    <lineage>
        <taxon>Bacteria</taxon>
        <taxon>Bacillati</taxon>
        <taxon>Actinomycetota</taxon>
        <taxon>Coriobacteriia</taxon>
        <taxon>Eggerthellales</taxon>
        <taxon>Eggerthellaceae</taxon>
        <taxon>Phoenicibacter</taxon>
    </lineage>
</organism>
<reference evidence="1" key="1">
    <citation type="submission" date="2023-07" db="EMBL/GenBank/DDBJ databases">
        <title>Between Cages and Wild: Unraveling the Impact of Captivity on Animal Microbiomes and Antimicrobial Resistance.</title>
        <authorList>
            <person name="Schmartz G.P."/>
            <person name="Rehner J."/>
            <person name="Schuff M.J."/>
            <person name="Becker S.L."/>
            <person name="Kravczyk M."/>
            <person name="Gurevich A."/>
            <person name="Francke R."/>
            <person name="Mueller R."/>
            <person name="Keller V."/>
            <person name="Keller A."/>
        </authorList>
    </citation>
    <scope>NUCLEOTIDE SEQUENCE</scope>
    <source>
        <strain evidence="1">S12M_St_49</strain>
    </source>
</reference>
<dbReference type="AlphaFoldDB" id="A0AA43RL15"/>
<evidence type="ECO:0000313" key="2">
    <source>
        <dbReference type="Proteomes" id="UP001168575"/>
    </source>
</evidence>